<organism evidence="1 2">
    <name type="scientific">Carboxylicivirga linearis</name>
    <dbReference type="NCBI Taxonomy" id="1628157"/>
    <lineage>
        <taxon>Bacteria</taxon>
        <taxon>Pseudomonadati</taxon>
        <taxon>Bacteroidota</taxon>
        <taxon>Bacteroidia</taxon>
        <taxon>Marinilabiliales</taxon>
        <taxon>Marinilabiliaceae</taxon>
        <taxon>Carboxylicivirga</taxon>
    </lineage>
</organism>
<evidence type="ECO:0000313" key="2">
    <source>
        <dbReference type="Proteomes" id="UP000708576"/>
    </source>
</evidence>
<dbReference type="Proteomes" id="UP000708576">
    <property type="component" value="Unassembled WGS sequence"/>
</dbReference>
<evidence type="ECO:0000313" key="1">
    <source>
        <dbReference type="EMBL" id="MBS2098185.1"/>
    </source>
</evidence>
<keyword evidence="2" id="KW-1185">Reference proteome</keyword>
<accession>A0ABS5JTF9</accession>
<comment type="caution">
    <text evidence="1">The sequence shown here is derived from an EMBL/GenBank/DDBJ whole genome shotgun (WGS) entry which is preliminary data.</text>
</comment>
<sequence length="235" mass="27667">MPYRRLPNTDQARLRALKAMQSKGMLVNPFELAFSQKLFLELQSFLPHYEQAINQYNFSKERQAKYGKLLNDQFKSARLYISHFIQVFNFCIARKEIKPEARKLMGLNENDKSVPEMGTEQQLLNIGQNLIRGEEQRMSQGAGTRIYNPSIAVVKVQFEKFKDYYNNHKNLLVTTQKMHEKVVLLRENADKLIVAAWNEIEAKFDDLEPQEKRKKASDYGIVYFLRKHEKEQQTD</sequence>
<protein>
    <submittedName>
        <fullName evidence="1">Uncharacterized protein</fullName>
    </submittedName>
</protein>
<proteinExistence type="predicted"/>
<dbReference type="RefSeq" id="WP_212215431.1">
    <property type="nucleotide sequence ID" value="NZ_JAGUCO010000004.1"/>
</dbReference>
<name>A0ABS5JTF9_9BACT</name>
<dbReference type="EMBL" id="JAGUCO010000004">
    <property type="protein sequence ID" value="MBS2098185.1"/>
    <property type="molecule type" value="Genomic_DNA"/>
</dbReference>
<reference evidence="1 2" key="1">
    <citation type="journal article" date="2015" name="Int. J. Syst. Evol. Microbiol.">
        <title>Carboxylicivirga linearis sp. nov., isolated from a sea cucumber culture pond.</title>
        <authorList>
            <person name="Wang F.Q."/>
            <person name="Zhou Y.X."/>
            <person name="Lin X.Z."/>
            <person name="Chen G.J."/>
            <person name="Du Z.J."/>
        </authorList>
    </citation>
    <scope>NUCLEOTIDE SEQUENCE [LARGE SCALE GENOMIC DNA]</scope>
    <source>
        <strain evidence="1 2">FB218</strain>
    </source>
</reference>
<gene>
    <name evidence="1" type="ORF">KEM10_07815</name>
</gene>